<name>A0ABX8WAL2_9HYPH</name>
<dbReference type="SMART" id="SM00460">
    <property type="entry name" value="TGc"/>
    <property type="match status" value="1"/>
</dbReference>
<accession>A0ABX8WAL2</accession>
<evidence type="ECO:0000313" key="3">
    <source>
        <dbReference type="Proteomes" id="UP000825799"/>
    </source>
</evidence>
<dbReference type="RefSeq" id="WP_220304402.1">
    <property type="nucleotide sequence ID" value="NZ_CP080590.1"/>
</dbReference>
<protein>
    <submittedName>
        <fullName evidence="2">Transglutaminase family protein</fullName>
    </submittedName>
</protein>
<dbReference type="Proteomes" id="UP000825799">
    <property type="component" value="Chromosome"/>
</dbReference>
<organism evidence="2 3">
    <name type="scientific">Devosia salina</name>
    <dbReference type="NCBI Taxonomy" id="2860336"/>
    <lineage>
        <taxon>Bacteria</taxon>
        <taxon>Pseudomonadati</taxon>
        <taxon>Pseudomonadota</taxon>
        <taxon>Alphaproteobacteria</taxon>
        <taxon>Hyphomicrobiales</taxon>
        <taxon>Devosiaceae</taxon>
        <taxon>Devosia</taxon>
    </lineage>
</organism>
<feature type="domain" description="Transglutaminase-like" evidence="1">
    <location>
        <begin position="172"/>
        <end position="248"/>
    </location>
</feature>
<dbReference type="PANTHER" id="PTHR33490">
    <property type="entry name" value="BLR5614 PROTEIN-RELATED"/>
    <property type="match status" value="1"/>
</dbReference>
<dbReference type="InterPro" id="IPR013589">
    <property type="entry name" value="Bac_transglu_N"/>
</dbReference>
<keyword evidence="3" id="KW-1185">Reference proteome</keyword>
<dbReference type="Pfam" id="PF08379">
    <property type="entry name" value="Bact_transglu_N"/>
    <property type="match status" value="1"/>
</dbReference>
<dbReference type="PANTHER" id="PTHR33490:SF1">
    <property type="entry name" value="SLL1233 PROTEIN"/>
    <property type="match status" value="1"/>
</dbReference>
<evidence type="ECO:0000259" key="1">
    <source>
        <dbReference type="SMART" id="SM00460"/>
    </source>
</evidence>
<dbReference type="SUPFAM" id="SSF54001">
    <property type="entry name" value="Cysteine proteinases"/>
    <property type="match status" value="1"/>
</dbReference>
<gene>
    <name evidence="2" type="ORF">K1X15_14920</name>
</gene>
<dbReference type="Pfam" id="PF01841">
    <property type="entry name" value="Transglut_core"/>
    <property type="match status" value="1"/>
</dbReference>
<dbReference type="Gene3D" id="3.10.620.30">
    <property type="match status" value="1"/>
</dbReference>
<dbReference type="EMBL" id="CP080590">
    <property type="protein sequence ID" value="QYO75908.1"/>
    <property type="molecule type" value="Genomic_DNA"/>
</dbReference>
<dbReference type="InterPro" id="IPR002931">
    <property type="entry name" value="Transglutaminase-like"/>
</dbReference>
<evidence type="ECO:0000313" key="2">
    <source>
        <dbReference type="EMBL" id="QYO75908.1"/>
    </source>
</evidence>
<dbReference type="InterPro" id="IPR038765">
    <property type="entry name" value="Papain-like_cys_pep_sf"/>
</dbReference>
<reference evidence="2 3" key="1">
    <citation type="submission" date="2021-08" db="EMBL/GenBank/DDBJ databases">
        <title>Devosia salina sp. nov., isolated from the South China Sea sediment.</title>
        <authorList>
            <person name="Zhou Z."/>
        </authorList>
    </citation>
    <scope>NUCLEOTIDE SEQUENCE [LARGE SCALE GENOMIC DNA]</scope>
    <source>
        <strain evidence="2 3">SCS-3</strain>
    </source>
</reference>
<dbReference type="Pfam" id="PF09899">
    <property type="entry name" value="DUF2126"/>
    <property type="match status" value="1"/>
</dbReference>
<sequence length="1115" mass="124388">MSIKAAIYHLTHYKYDRPVTLQPQIIRLQPAPHSRTKVLSHSLRVTPSLHFVNVQQDPYGNFLTRFVFPEPVTELKIEVDLIADMTVYNPFDFFVEESAETWPFDYPEELRADLSIYRQTEPAGPLLQQFLDTIDKSPKNTVTFVTELNTRLQQTINYIVRMEPGVWTPEETLGNAKGSCRDSSWLLVNILRHLGFAARFVSGYLIQLKPDLVSLDGPAGTDHDFTDLHAWAEVYLPGAGWIGLDPTSGLLTGESHVPLAATPHYRNAAPISGFASYAEVDFAFDMQVTRVAEHPRITKPFSDESWQRLDALGKAVDARLAEQDVRLTMGGEPTFVSIDDFEADEWNAGAVGPTKRKLADDLIRRLRNRFAPNGLLHHGQGKWYPGETLPRWTFSLYWRLDGKPVWQDESLIAREGVRYDVTSSDAEALNRAIAHNLGLAGDTVLPAYEDPGEWILKEAKLPDNVDPANSKLTDPEERARIATVFNRGLTNPTGYVLPIQRWNAAASGRRWITEQWKTRRGKLYLAPGDSAAGYRLPLSSLRHLTATSYPHIVPMDPGVPRLPLPEPGTILAATGAPPADIRPQAAASFTASTETQNRNEQVLDEIDSNVRTALTVEVREGRLCVFLPPVSALEDYLELIEATEAAARQIGKPVHVEGYAPPHDPRLNVIRVAPDPGVIEVNIHPAASWDDCVATTEAVYEEARQSRLGADKFMIDGKHVGTGGGNHVVVGGATPSDSPFLRRPDLLRSLVLHWQRHPSMSYLFSGMFIGPTSQAPRIDEARHDSLYELEIALAQVPAPGAGEAPLPWLTDRLFRNLLVDVTGNTHRAEICIDKLYSPDGPTGRLGLVEFRGFEMPPNARMSLAQQLLIRALIARYWDNPLAGDFTRWGTTLHDRFMLSSFVWRDFLGVLEDLRQHGFDFEPEWFAAQLEFRFPFCGEVSVDGVRLELRQALEPWHVMGEQGAIGGTVRFVDSSVERLEVRLETTNPGRYAITCNQRPVPLQPSGTQGISVGGVRFKAWQPASGMHPVMPVHAPLVFDIYDSWTGRAIGGCTYHVAHPGGRNYETFPVNGNEAEARRLARFVPHNHTPGGYALRPEKPADEFPLTLDLRRPPRFT</sequence>
<dbReference type="InterPro" id="IPR018667">
    <property type="entry name" value="DUF2126"/>
</dbReference>
<proteinExistence type="predicted"/>